<dbReference type="WBParaSite" id="GPUH_0002317001-mRNA-1">
    <property type="protein sequence ID" value="GPUH_0002317001-mRNA-1"/>
    <property type="gene ID" value="GPUH_0002317001"/>
</dbReference>
<keyword evidence="2" id="KW-1185">Reference proteome</keyword>
<dbReference type="EMBL" id="UYRT01096940">
    <property type="protein sequence ID" value="VDN41047.1"/>
    <property type="molecule type" value="Genomic_DNA"/>
</dbReference>
<gene>
    <name evidence="1" type="ORF">GPUH_LOCUS23141</name>
</gene>
<evidence type="ECO:0000313" key="2">
    <source>
        <dbReference type="Proteomes" id="UP000271098"/>
    </source>
</evidence>
<accession>A0A183EQA0</accession>
<dbReference type="AlphaFoldDB" id="A0A183EQA0"/>
<dbReference type="Proteomes" id="UP000271098">
    <property type="component" value="Unassembled WGS sequence"/>
</dbReference>
<protein>
    <submittedName>
        <fullName evidence="3">ST5</fullName>
    </submittedName>
</protein>
<evidence type="ECO:0000313" key="1">
    <source>
        <dbReference type="EMBL" id="VDN41047.1"/>
    </source>
</evidence>
<organism evidence="3">
    <name type="scientific">Gongylonema pulchrum</name>
    <dbReference type="NCBI Taxonomy" id="637853"/>
    <lineage>
        <taxon>Eukaryota</taxon>
        <taxon>Metazoa</taxon>
        <taxon>Ecdysozoa</taxon>
        <taxon>Nematoda</taxon>
        <taxon>Chromadorea</taxon>
        <taxon>Rhabditida</taxon>
        <taxon>Spirurina</taxon>
        <taxon>Spiruromorpha</taxon>
        <taxon>Spiruroidea</taxon>
        <taxon>Gongylonematidae</taxon>
        <taxon>Gongylonema</taxon>
    </lineage>
</organism>
<sequence length="109" mass="12083">MRALKLSRDYAESLKMAVKKRKRESAAFFPSKASPSKEVQQHVAVNRDPPALIDSSSCVAPTESLTPSFLPSQETASETSESYYLDVAKPLTVSFFDELTIIAHGFFRP</sequence>
<reference evidence="1 2" key="2">
    <citation type="submission" date="2018-11" db="EMBL/GenBank/DDBJ databases">
        <authorList>
            <consortium name="Pathogen Informatics"/>
        </authorList>
    </citation>
    <scope>NUCLEOTIDE SEQUENCE [LARGE SCALE GENOMIC DNA]</scope>
</reference>
<proteinExistence type="predicted"/>
<name>A0A183EQA0_9BILA</name>
<evidence type="ECO:0000313" key="3">
    <source>
        <dbReference type="WBParaSite" id="GPUH_0002317001-mRNA-1"/>
    </source>
</evidence>
<reference evidence="3" key="1">
    <citation type="submission" date="2016-06" db="UniProtKB">
        <authorList>
            <consortium name="WormBaseParasite"/>
        </authorList>
    </citation>
    <scope>IDENTIFICATION</scope>
</reference>